<keyword evidence="5" id="KW-0256">Endoplasmic reticulum</keyword>
<feature type="transmembrane region" description="Helical" evidence="5">
    <location>
        <begin position="49"/>
        <end position="70"/>
    </location>
</feature>
<keyword evidence="4 5" id="KW-0472">Membrane</keyword>
<reference evidence="6 7" key="1">
    <citation type="journal article" date="2013" name="Curr. Biol.">
        <title>The Genome of the Foraminiferan Reticulomyxa filosa.</title>
        <authorList>
            <person name="Glockner G."/>
            <person name="Hulsmann N."/>
            <person name="Schleicher M."/>
            <person name="Noegel A.A."/>
            <person name="Eichinger L."/>
            <person name="Gallinger C."/>
            <person name="Pawlowski J."/>
            <person name="Sierra R."/>
            <person name="Euteneuer U."/>
            <person name="Pillet L."/>
            <person name="Moustafa A."/>
            <person name="Platzer M."/>
            <person name="Groth M."/>
            <person name="Szafranski K."/>
            <person name="Schliwa M."/>
        </authorList>
    </citation>
    <scope>NUCLEOTIDE SEQUENCE [LARGE SCALE GENOMIC DNA]</scope>
</reference>
<dbReference type="AlphaFoldDB" id="X6NR37"/>
<protein>
    <recommendedName>
        <fullName evidence="5">Dolichol phosphate-mannose biosynthesis regulatory protein</fullName>
    </recommendedName>
</protein>
<dbReference type="EMBL" id="ASPP01006469">
    <property type="protein sequence ID" value="ETO28775.1"/>
    <property type="molecule type" value="Genomic_DNA"/>
</dbReference>
<feature type="transmembrane region" description="Helical" evidence="5">
    <location>
        <begin position="7"/>
        <end position="29"/>
    </location>
</feature>
<keyword evidence="2 5" id="KW-0812">Transmembrane</keyword>
<evidence type="ECO:0000313" key="7">
    <source>
        <dbReference type="Proteomes" id="UP000023152"/>
    </source>
</evidence>
<comment type="subunit">
    <text evidence="5">Component of the dolichol-phosphate mannose (DPM) synthase complex.</text>
</comment>
<evidence type="ECO:0000256" key="5">
    <source>
        <dbReference type="RuleBase" id="RU365084"/>
    </source>
</evidence>
<evidence type="ECO:0000256" key="2">
    <source>
        <dbReference type="ARBA" id="ARBA00022692"/>
    </source>
</evidence>
<dbReference type="InterPro" id="IPR009914">
    <property type="entry name" value="DPM2"/>
</dbReference>
<dbReference type="UniPathway" id="UPA00378"/>
<comment type="similarity">
    <text evidence="5">Belongs to the DPM2 family.</text>
</comment>
<evidence type="ECO:0000256" key="4">
    <source>
        <dbReference type="ARBA" id="ARBA00023136"/>
    </source>
</evidence>
<comment type="caution">
    <text evidence="6">The sequence shown here is derived from an EMBL/GenBank/DDBJ whole genome shotgun (WGS) entry which is preliminary data.</text>
</comment>
<evidence type="ECO:0000313" key="6">
    <source>
        <dbReference type="EMBL" id="ETO28775.1"/>
    </source>
</evidence>
<evidence type="ECO:0000256" key="1">
    <source>
        <dbReference type="ARBA" id="ARBA00004141"/>
    </source>
</evidence>
<evidence type="ECO:0000256" key="3">
    <source>
        <dbReference type="ARBA" id="ARBA00022989"/>
    </source>
</evidence>
<comment type="subcellular location">
    <subcellularLocation>
        <location evidence="5">Endoplasmic reticulum membrane</location>
        <topology evidence="5">Multi-pass membrane protein</topology>
    </subcellularLocation>
    <subcellularLocation>
        <location evidence="1">Membrane</location>
        <topology evidence="1">Multi-pass membrane protein</topology>
    </subcellularLocation>
</comment>
<keyword evidence="3 5" id="KW-1133">Transmembrane helix</keyword>
<organism evidence="6 7">
    <name type="scientific">Reticulomyxa filosa</name>
    <dbReference type="NCBI Taxonomy" id="46433"/>
    <lineage>
        <taxon>Eukaryota</taxon>
        <taxon>Sar</taxon>
        <taxon>Rhizaria</taxon>
        <taxon>Retaria</taxon>
        <taxon>Foraminifera</taxon>
        <taxon>Monothalamids</taxon>
        <taxon>Reticulomyxidae</taxon>
        <taxon>Reticulomyxa</taxon>
    </lineage>
</organism>
<comment type="pathway">
    <text evidence="5">Protein modification; protein glycosylation.</text>
</comment>
<dbReference type="GO" id="GO:0180047">
    <property type="term" value="P:dolichol phosphate mannose biosynthetic process"/>
    <property type="evidence" value="ECO:0007669"/>
    <property type="project" value="InterPro"/>
</dbReference>
<accession>X6NR37</accession>
<dbReference type="GO" id="GO:0030234">
    <property type="term" value="F:enzyme regulator activity"/>
    <property type="evidence" value="ECO:0007669"/>
    <property type="project" value="UniProtKB-UniRule"/>
</dbReference>
<comment type="function">
    <text evidence="5">Regulatory subunit of the dolichol-phosphate mannose (DPM) synthase complex; essential for the ER localization.</text>
</comment>
<dbReference type="GO" id="GO:0005789">
    <property type="term" value="C:endoplasmic reticulum membrane"/>
    <property type="evidence" value="ECO:0007669"/>
    <property type="project" value="UniProtKB-SubCell"/>
</dbReference>
<keyword evidence="7" id="KW-1185">Reference proteome</keyword>
<dbReference type="Pfam" id="PF07297">
    <property type="entry name" value="DPM2"/>
    <property type="match status" value="1"/>
</dbReference>
<dbReference type="Proteomes" id="UP000023152">
    <property type="component" value="Unassembled WGS sequence"/>
</dbReference>
<name>X6NR37_RETFI</name>
<gene>
    <name evidence="6" type="ORF">RFI_08351</name>
</gene>
<sequence length="95" mass="10760">MSIDNQIGTILFTFGIFLLAYFTITLILLPVIQEDQQRDYNFEKSGLSILVIAGITFVAFVMSFFACVVIKESLSNQTMFDLSGDYTNQKQKKTN</sequence>
<proteinExistence type="inferred from homology"/>